<dbReference type="NCBIfam" id="NF002999">
    <property type="entry name" value="PRK03767.1"/>
    <property type="match status" value="1"/>
</dbReference>
<dbReference type="Proteomes" id="UP000769528">
    <property type="component" value="Unassembled WGS sequence"/>
</dbReference>
<dbReference type="InterPro" id="IPR008254">
    <property type="entry name" value="Flavodoxin/NO_synth"/>
</dbReference>
<evidence type="ECO:0000313" key="4">
    <source>
        <dbReference type="Proteomes" id="UP000769528"/>
    </source>
</evidence>
<dbReference type="InterPro" id="IPR010089">
    <property type="entry name" value="Flavoprotein_WrbA-like"/>
</dbReference>
<dbReference type="NCBIfam" id="TIGR01755">
    <property type="entry name" value="flav_wrbA"/>
    <property type="match status" value="1"/>
</dbReference>
<dbReference type="Gene3D" id="3.40.50.360">
    <property type="match status" value="1"/>
</dbReference>
<dbReference type="InterPro" id="IPR029039">
    <property type="entry name" value="Flavoprotein-like_sf"/>
</dbReference>
<dbReference type="GO" id="GO:0160020">
    <property type="term" value="P:positive regulation of ferroptosis"/>
    <property type="evidence" value="ECO:0007669"/>
    <property type="project" value="UniProtKB-ARBA"/>
</dbReference>
<dbReference type="InterPro" id="IPR005025">
    <property type="entry name" value="FMN_Rdtase-like_dom"/>
</dbReference>
<dbReference type="GO" id="GO:0003955">
    <property type="term" value="F:NAD(P)H dehydrogenase (quinone) activity"/>
    <property type="evidence" value="ECO:0007669"/>
    <property type="project" value="InterPro"/>
</dbReference>
<reference evidence="3" key="2">
    <citation type="submission" date="2021-01" db="EMBL/GenBank/DDBJ databases">
        <authorList>
            <person name="Schikora-Tamarit M.A."/>
        </authorList>
    </citation>
    <scope>NUCLEOTIDE SEQUENCE</scope>
    <source>
        <strain evidence="3">CBS6341</strain>
    </source>
</reference>
<sequence length="259" mass="28889">MVKIAIIQYSTYGHITLLSKEILKGIKFNQNSNLHQVDIFQIPETLSDDVLTLINAPVKPNDIPLITLEKLVEYDAFIFGISTRFGTLPTQWSNFWDSTGDLWINGSLHGKPVGLFVSTGTLGGGQEITIRNSLSYLIHHGLIYIPLGYKPVFNELTDLSTVHGGSPWGSGTLAGGDGSRFPNELELKIAFKQGEDFIKRIAKFYSLDKQENEIVKENKIVKENDIIKSKEREIIKSNNEKTKNACCIVMYLANSVISV</sequence>
<dbReference type="GO" id="GO:0016020">
    <property type="term" value="C:membrane"/>
    <property type="evidence" value="ECO:0007669"/>
    <property type="project" value="TreeGrafter"/>
</dbReference>
<protein>
    <recommendedName>
        <fullName evidence="2">Flavodoxin-like domain-containing protein</fullName>
    </recommendedName>
</protein>
<evidence type="ECO:0000256" key="1">
    <source>
        <dbReference type="ARBA" id="ARBA00006961"/>
    </source>
</evidence>
<dbReference type="PANTHER" id="PTHR30546">
    <property type="entry name" value="FLAVODOXIN-RELATED PROTEIN WRBA-RELATED"/>
    <property type="match status" value="1"/>
</dbReference>
<gene>
    <name evidence="3" type="ORF">WICMUC_005558</name>
</gene>
<proteinExistence type="inferred from homology"/>
<feature type="domain" description="Flavodoxin-like" evidence="2">
    <location>
        <begin position="4"/>
        <end position="197"/>
    </location>
</feature>
<reference evidence="3" key="1">
    <citation type="journal article" date="2021" name="Open Biol.">
        <title>Shared evolutionary footprints suggest mitochondrial oxidative damage underlies multiple complex I losses in fungi.</title>
        <authorList>
            <person name="Schikora-Tamarit M.A."/>
            <person name="Marcet-Houben M."/>
            <person name="Nosek J."/>
            <person name="Gabaldon T."/>
        </authorList>
    </citation>
    <scope>NUCLEOTIDE SEQUENCE</scope>
    <source>
        <strain evidence="3">CBS6341</strain>
    </source>
</reference>
<comment type="similarity">
    <text evidence="1">Belongs to the WrbA family.</text>
</comment>
<dbReference type="PROSITE" id="PS50902">
    <property type="entry name" value="FLAVODOXIN_LIKE"/>
    <property type="match status" value="1"/>
</dbReference>
<evidence type="ECO:0000313" key="3">
    <source>
        <dbReference type="EMBL" id="KAH3666645.1"/>
    </source>
</evidence>
<dbReference type="OrthoDB" id="504689at2759"/>
<accession>A0A9P8P7H6</accession>
<comment type="caution">
    <text evidence="3">The sequence shown here is derived from an EMBL/GenBank/DDBJ whole genome shotgun (WGS) entry which is preliminary data.</text>
</comment>
<keyword evidence="4" id="KW-1185">Reference proteome</keyword>
<dbReference type="AlphaFoldDB" id="A0A9P8P7H6"/>
<dbReference type="Pfam" id="PF03358">
    <property type="entry name" value="FMN_red"/>
    <property type="match status" value="1"/>
</dbReference>
<dbReference type="EMBL" id="JAEUBF010001416">
    <property type="protein sequence ID" value="KAH3666645.1"/>
    <property type="molecule type" value="Genomic_DNA"/>
</dbReference>
<evidence type="ECO:0000259" key="2">
    <source>
        <dbReference type="PROSITE" id="PS50902"/>
    </source>
</evidence>
<dbReference type="PANTHER" id="PTHR30546:SF23">
    <property type="entry name" value="FLAVOPROTEIN-LIKE PROTEIN YCP4-RELATED"/>
    <property type="match status" value="1"/>
</dbReference>
<dbReference type="SUPFAM" id="SSF52218">
    <property type="entry name" value="Flavoproteins"/>
    <property type="match status" value="1"/>
</dbReference>
<dbReference type="FunFam" id="3.40.50.360:FF:000001">
    <property type="entry name" value="NAD(P)H dehydrogenase (Quinone) FQR1-like"/>
    <property type="match status" value="1"/>
</dbReference>
<dbReference type="GO" id="GO:0010181">
    <property type="term" value="F:FMN binding"/>
    <property type="evidence" value="ECO:0007669"/>
    <property type="project" value="InterPro"/>
</dbReference>
<organism evidence="3 4">
    <name type="scientific">Wickerhamomyces mucosus</name>
    <dbReference type="NCBI Taxonomy" id="1378264"/>
    <lineage>
        <taxon>Eukaryota</taxon>
        <taxon>Fungi</taxon>
        <taxon>Dikarya</taxon>
        <taxon>Ascomycota</taxon>
        <taxon>Saccharomycotina</taxon>
        <taxon>Saccharomycetes</taxon>
        <taxon>Phaffomycetales</taxon>
        <taxon>Wickerhamomycetaceae</taxon>
        <taxon>Wickerhamomyces</taxon>
    </lineage>
</organism>
<dbReference type="GO" id="GO:0032126">
    <property type="term" value="C:eisosome"/>
    <property type="evidence" value="ECO:0007669"/>
    <property type="project" value="UniProtKB-ARBA"/>
</dbReference>
<name>A0A9P8P7H6_9ASCO</name>